<evidence type="ECO:0000256" key="3">
    <source>
        <dbReference type="ARBA" id="ARBA00022679"/>
    </source>
</evidence>
<evidence type="ECO:0000313" key="10">
    <source>
        <dbReference type="Proteomes" id="UP000762676"/>
    </source>
</evidence>
<keyword evidence="6" id="KW-0804">Transcription</keyword>
<dbReference type="GO" id="GO:0006397">
    <property type="term" value="P:mRNA processing"/>
    <property type="evidence" value="ECO:0007669"/>
    <property type="project" value="UniProtKB-KW"/>
</dbReference>
<proteinExistence type="predicted"/>
<keyword evidence="2" id="KW-0507">mRNA processing</keyword>
<comment type="subcellular location">
    <subcellularLocation>
        <location evidence="1">Virion</location>
    </subcellularLocation>
</comment>
<keyword evidence="4" id="KW-0547">Nucleotide-binding</keyword>
<evidence type="ECO:0000256" key="4">
    <source>
        <dbReference type="ARBA" id="ARBA00022741"/>
    </source>
</evidence>
<evidence type="ECO:0000256" key="2">
    <source>
        <dbReference type="ARBA" id="ARBA00022664"/>
    </source>
</evidence>
<gene>
    <name evidence="9" type="ORF">ElyMa_002542300</name>
</gene>
<evidence type="ECO:0000256" key="7">
    <source>
        <dbReference type="SAM" id="MobiDB-lite"/>
    </source>
</evidence>
<reference evidence="9 10" key="1">
    <citation type="journal article" date="2021" name="Elife">
        <title>Chloroplast acquisition without the gene transfer in kleptoplastic sea slugs, Plakobranchus ocellatus.</title>
        <authorList>
            <person name="Maeda T."/>
            <person name="Takahashi S."/>
            <person name="Yoshida T."/>
            <person name="Shimamura S."/>
            <person name="Takaki Y."/>
            <person name="Nagai Y."/>
            <person name="Toyoda A."/>
            <person name="Suzuki Y."/>
            <person name="Arimoto A."/>
            <person name="Ishii H."/>
            <person name="Satoh N."/>
            <person name="Nishiyama T."/>
            <person name="Hasebe M."/>
            <person name="Maruyama T."/>
            <person name="Minagawa J."/>
            <person name="Obokata J."/>
            <person name="Shigenobu S."/>
        </authorList>
    </citation>
    <scope>NUCLEOTIDE SEQUENCE [LARGE SCALE GENOMIC DNA]</scope>
</reference>
<dbReference type="EMBL" id="BMAT01005229">
    <property type="protein sequence ID" value="GFR89410.1"/>
    <property type="molecule type" value="Genomic_DNA"/>
</dbReference>
<evidence type="ECO:0000256" key="6">
    <source>
        <dbReference type="ARBA" id="ARBA00023163"/>
    </source>
</evidence>
<organism evidence="9 10">
    <name type="scientific">Elysia marginata</name>
    <dbReference type="NCBI Taxonomy" id="1093978"/>
    <lineage>
        <taxon>Eukaryota</taxon>
        <taxon>Metazoa</taxon>
        <taxon>Spiralia</taxon>
        <taxon>Lophotrochozoa</taxon>
        <taxon>Mollusca</taxon>
        <taxon>Gastropoda</taxon>
        <taxon>Heterobranchia</taxon>
        <taxon>Euthyneura</taxon>
        <taxon>Panpulmonata</taxon>
        <taxon>Sacoglossa</taxon>
        <taxon>Placobranchoidea</taxon>
        <taxon>Plakobranchidae</taxon>
        <taxon>Elysia</taxon>
    </lineage>
</organism>
<protein>
    <submittedName>
        <fullName evidence="9">BA71V-C475L protein</fullName>
    </submittedName>
</protein>
<comment type="caution">
    <text evidence="9">The sequence shown here is derived from an EMBL/GenBank/DDBJ whole genome shotgun (WGS) entry which is preliminary data.</text>
</comment>
<dbReference type="Proteomes" id="UP000762676">
    <property type="component" value="Unassembled WGS sequence"/>
</dbReference>
<feature type="domain" description="Poly(A) polymerase catalytic subunit" evidence="8">
    <location>
        <begin position="70"/>
        <end position="199"/>
    </location>
</feature>
<name>A0AAV4GW64_9GAST</name>
<evidence type="ECO:0000259" key="8">
    <source>
        <dbReference type="Pfam" id="PF19244"/>
    </source>
</evidence>
<sequence>MKARNPPPPCKKPPIALIKTQPSNVSELASSAASPALGLLAEWVEGRSKEFEAVAQVRDADAPTADRALDIVRAFIIERRLILYGGQAIDFALRLKGAQIYPDHQTPDFDFFSPQSVDDAYDLADILRTAGFANVGAIPAIHVQTMRVKTDFIYVADISYTPRAVFDSLPTVAFAGMRILHPDYQRTDMHLAFCFPFNNPPREDVFHRFSKDLKRFRLLQEHYPITSGAGLNDAQITGGTTLTALEVDLAQVAVHGFAAYGVFRATLSFFIAASAAAKVSKKILTRARELAAGTPEIKVTFEAAGPRHRIHFEPPVDAARLLLATPWPNEVVKSLTEMRTGAKVEWYAPYMDSRPLMARVSGGGLPDVDVHSTQNRLLAVSVVEVPSTADFPIKVSIVSPQYLLLNFLYEAHVSEGGVRGLYVGYYGATLRLLEAADLLIGALRAEKGGPKVPESTYRAFVESSPFGLAVRPFGDVNRNASYLIRLAGSARAVGDTPPGIDLADLPDLAKVPPKYFPSGLHDDGSPSKRPSFDYETNAAFQRAGQPLLSLD</sequence>
<dbReference type="AlphaFoldDB" id="A0AAV4GW64"/>
<keyword evidence="10" id="KW-1185">Reference proteome</keyword>
<evidence type="ECO:0000256" key="1">
    <source>
        <dbReference type="ARBA" id="ARBA00004328"/>
    </source>
</evidence>
<dbReference type="GO" id="GO:0005524">
    <property type="term" value="F:ATP binding"/>
    <property type="evidence" value="ECO:0007669"/>
    <property type="project" value="UniProtKB-KW"/>
</dbReference>
<accession>A0AAV4GW64</accession>
<feature type="compositionally biased region" description="Basic and acidic residues" evidence="7">
    <location>
        <begin position="520"/>
        <end position="532"/>
    </location>
</feature>
<dbReference type="GO" id="GO:0016740">
    <property type="term" value="F:transferase activity"/>
    <property type="evidence" value="ECO:0007669"/>
    <property type="project" value="UniProtKB-KW"/>
</dbReference>
<keyword evidence="3" id="KW-0808">Transferase</keyword>
<evidence type="ECO:0000256" key="5">
    <source>
        <dbReference type="ARBA" id="ARBA00022840"/>
    </source>
</evidence>
<dbReference type="Pfam" id="PF19244">
    <property type="entry name" value="Poly_A_pol_cat"/>
    <property type="match status" value="1"/>
</dbReference>
<feature type="region of interest" description="Disordered" evidence="7">
    <location>
        <begin position="514"/>
        <end position="536"/>
    </location>
</feature>
<dbReference type="InterPro" id="IPR045355">
    <property type="entry name" value="PolyA_pol_cat_su"/>
</dbReference>
<keyword evidence="5" id="KW-0067">ATP-binding</keyword>
<evidence type="ECO:0000313" key="9">
    <source>
        <dbReference type="EMBL" id="GFR89410.1"/>
    </source>
</evidence>